<evidence type="ECO:0000313" key="1">
    <source>
        <dbReference type="EMBL" id="EZF47488.1"/>
    </source>
</evidence>
<protein>
    <submittedName>
        <fullName evidence="1">Uncharacterized protein</fullName>
    </submittedName>
</protein>
<name>A0A022VNZ3_TRIRU</name>
<accession>A0A022VNZ3</accession>
<dbReference type="AlphaFoldDB" id="A0A022VNZ3"/>
<gene>
    <name evidence="1" type="ORF">H103_08763</name>
</gene>
<dbReference type="Proteomes" id="UP000023758">
    <property type="component" value="Unassembled WGS sequence"/>
</dbReference>
<dbReference type="HOGENOM" id="CLU_2028370_0_0_1"/>
<dbReference type="EMBL" id="KK207944">
    <property type="protein sequence ID" value="EZF47488.1"/>
    <property type="molecule type" value="Genomic_DNA"/>
</dbReference>
<reference evidence="1" key="1">
    <citation type="submission" date="2014-02" db="EMBL/GenBank/DDBJ databases">
        <title>The Genome Sequence of Trichophyton rubrum (morphotype fischeri) CBS 288.86.</title>
        <authorList>
            <consortium name="The Broad Institute Genomics Platform"/>
            <person name="Cuomo C.A."/>
            <person name="White T.C."/>
            <person name="Graser Y."/>
            <person name="Martinez-Rossi N."/>
            <person name="Heitman J."/>
            <person name="Young S.K."/>
            <person name="Zeng Q."/>
            <person name="Gargeya S."/>
            <person name="Abouelleil A."/>
            <person name="Alvarado L."/>
            <person name="Chapman S.B."/>
            <person name="Gainer-Dewar J."/>
            <person name="Goldberg J."/>
            <person name="Griggs A."/>
            <person name="Gujja S."/>
            <person name="Hansen M."/>
            <person name="Howarth C."/>
            <person name="Imamovic A."/>
            <person name="Larimer J."/>
            <person name="Martinez D."/>
            <person name="Murphy C."/>
            <person name="Pearson M.D."/>
            <person name="Persinoti G."/>
            <person name="Poon T."/>
            <person name="Priest M."/>
            <person name="Roberts A.D."/>
            <person name="Saif S."/>
            <person name="Shea T.D."/>
            <person name="Sykes S.N."/>
            <person name="Wortman J."/>
            <person name="Nusbaum C."/>
            <person name="Birren B."/>
        </authorList>
    </citation>
    <scope>NUCLEOTIDE SEQUENCE [LARGE SCALE GENOMIC DNA]</scope>
    <source>
        <strain evidence="1">CBS 288.86</strain>
    </source>
</reference>
<proteinExistence type="predicted"/>
<organism evidence="1">
    <name type="scientific">Trichophyton rubrum CBS 288.86</name>
    <dbReference type="NCBI Taxonomy" id="1215330"/>
    <lineage>
        <taxon>Eukaryota</taxon>
        <taxon>Fungi</taxon>
        <taxon>Dikarya</taxon>
        <taxon>Ascomycota</taxon>
        <taxon>Pezizomycotina</taxon>
        <taxon>Eurotiomycetes</taxon>
        <taxon>Eurotiomycetidae</taxon>
        <taxon>Onygenales</taxon>
        <taxon>Arthrodermataceae</taxon>
        <taxon>Trichophyton</taxon>
    </lineage>
</organism>
<sequence>MALDDRPCNCQGVGITCISSLIWLPTSDLHTWSGINAWNDSCVSPEIEDYKKPEYSSEDFLFPCFEAKEQYKNYIIKVGEHCKPFLCVLTWCKGFCSTSDCTARGLLRGKFNKKSVRGRRDR</sequence>